<dbReference type="EMBL" id="FQUT01000001">
    <property type="protein sequence ID" value="SHE64360.1"/>
    <property type="molecule type" value="Genomic_DNA"/>
</dbReference>
<dbReference type="AlphaFoldDB" id="A0A1M4V616"/>
<proteinExistence type="predicted"/>
<organism evidence="1 2">
    <name type="scientific">Chryseobacterium arachidis</name>
    <dbReference type="NCBI Taxonomy" id="1416778"/>
    <lineage>
        <taxon>Bacteria</taxon>
        <taxon>Pseudomonadati</taxon>
        <taxon>Bacteroidota</taxon>
        <taxon>Flavobacteriia</taxon>
        <taxon>Flavobacteriales</taxon>
        <taxon>Weeksellaceae</taxon>
        <taxon>Chryseobacterium group</taxon>
        <taxon>Chryseobacterium</taxon>
    </lineage>
</organism>
<reference evidence="2" key="1">
    <citation type="submission" date="2016-11" db="EMBL/GenBank/DDBJ databases">
        <authorList>
            <person name="Varghese N."/>
            <person name="Submissions S."/>
        </authorList>
    </citation>
    <scope>NUCLEOTIDE SEQUENCE [LARGE SCALE GENOMIC DNA]</scope>
    <source>
        <strain evidence="2">DSM 27619</strain>
    </source>
</reference>
<evidence type="ECO:0000313" key="2">
    <source>
        <dbReference type="Proteomes" id="UP000184518"/>
    </source>
</evidence>
<gene>
    <name evidence="1" type="ORF">SAMN05443633_101681</name>
</gene>
<keyword evidence="2" id="KW-1185">Reference proteome</keyword>
<sequence>MTSNTPLIMSYKVLEQYGLAMVKTPENFMVLLRKPHC</sequence>
<dbReference type="STRING" id="1416778.SAMN05443633_101681"/>
<accession>A0A1M4V616</accession>
<dbReference type="Proteomes" id="UP000184518">
    <property type="component" value="Unassembled WGS sequence"/>
</dbReference>
<protein>
    <submittedName>
        <fullName evidence="1">Uncharacterized protein</fullName>
    </submittedName>
</protein>
<evidence type="ECO:0000313" key="1">
    <source>
        <dbReference type="EMBL" id="SHE64360.1"/>
    </source>
</evidence>
<name>A0A1M4V616_9FLAO</name>